<feature type="compositionally biased region" description="Basic and acidic residues" evidence="4">
    <location>
        <begin position="359"/>
        <end position="381"/>
    </location>
</feature>
<accession>A0A7D9H0X0</accession>
<evidence type="ECO:0000259" key="5">
    <source>
        <dbReference type="Pfam" id="PF02731"/>
    </source>
</evidence>
<keyword evidence="3" id="KW-0539">Nucleus</keyword>
<comment type="subcellular location">
    <subcellularLocation>
        <location evidence="3">Nucleus</location>
    </subcellularLocation>
</comment>
<feature type="compositionally biased region" description="Basic and acidic residues" evidence="4">
    <location>
        <begin position="94"/>
        <end position="107"/>
    </location>
</feature>
<dbReference type="GO" id="GO:0005681">
    <property type="term" value="C:spliceosomal complex"/>
    <property type="evidence" value="ECO:0007669"/>
    <property type="project" value="UniProtKB-UniRule"/>
</dbReference>
<feature type="region of interest" description="Disordered" evidence="4">
    <location>
        <begin position="73"/>
        <end position="107"/>
    </location>
</feature>
<feature type="compositionally biased region" description="Basic and acidic residues" evidence="4">
    <location>
        <begin position="222"/>
        <end position="240"/>
    </location>
</feature>
<name>A0A7D9H0X0_DEKBR</name>
<evidence type="ECO:0000256" key="4">
    <source>
        <dbReference type="SAM" id="MobiDB-lite"/>
    </source>
</evidence>
<dbReference type="Pfam" id="PF02731">
    <property type="entry name" value="SKIP_SNW"/>
    <property type="match status" value="1"/>
</dbReference>
<evidence type="ECO:0000256" key="2">
    <source>
        <dbReference type="ARBA" id="ARBA00022160"/>
    </source>
</evidence>
<organism evidence="6 7">
    <name type="scientific">Dekkera bruxellensis</name>
    <name type="common">Brettanomyces custersii</name>
    <dbReference type="NCBI Taxonomy" id="5007"/>
    <lineage>
        <taxon>Eukaryota</taxon>
        <taxon>Fungi</taxon>
        <taxon>Dikarya</taxon>
        <taxon>Ascomycota</taxon>
        <taxon>Saccharomycotina</taxon>
        <taxon>Pichiomycetes</taxon>
        <taxon>Pichiales</taxon>
        <taxon>Pichiaceae</taxon>
        <taxon>Brettanomyces</taxon>
    </lineage>
</organism>
<gene>
    <name evidence="6" type="ORF">DEBR0S4_11980G</name>
</gene>
<keyword evidence="3" id="KW-0508">mRNA splicing</keyword>
<evidence type="ECO:0000313" key="7">
    <source>
        <dbReference type="Proteomes" id="UP000478008"/>
    </source>
</evidence>
<dbReference type="PANTHER" id="PTHR12096">
    <property type="entry name" value="NUCLEAR PROTEIN SKIP-RELATED"/>
    <property type="match status" value="1"/>
</dbReference>
<evidence type="ECO:0000256" key="1">
    <source>
        <dbReference type="ARBA" id="ARBA00010197"/>
    </source>
</evidence>
<comment type="function">
    <text evidence="3">Involved in pre-mRNA splicing.</text>
</comment>
<comment type="similarity">
    <text evidence="1 3">Belongs to the SNW family.</text>
</comment>
<dbReference type="InterPro" id="IPR017862">
    <property type="entry name" value="SKI-int_prot_SKIP"/>
</dbReference>
<keyword evidence="3" id="KW-0747">Spliceosome</keyword>
<feature type="region of interest" description="Disordered" evidence="4">
    <location>
        <begin position="203"/>
        <end position="243"/>
    </location>
</feature>
<feature type="domain" description="SKI-interacting protein SKIP SNW" evidence="5">
    <location>
        <begin position="41"/>
        <end position="200"/>
    </location>
</feature>
<dbReference type="AlphaFoldDB" id="A0A7D9H0X0"/>
<keyword evidence="3" id="KW-0507">mRNA processing</keyword>
<protein>
    <recommendedName>
        <fullName evidence="2 3">Pre-mRNA-processing protein 45</fullName>
    </recommendedName>
</protein>
<feature type="region of interest" description="Disordered" evidence="4">
    <location>
        <begin position="344"/>
        <end position="387"/>
    </location>
</feature>
<proteinExistence type="inferred from homology"/>
<sequence>MSQNVAEITEKTREAIQKVIDAKLNSSKSVQNTSIKDEASYIKYTPSNAIKSDRTGKQRVIKIVDKKTDPMLMPSFKIKRAPDGPSDEEPVPVLHKDNTPKLTKEEQRKWTIPPAISNWKNNKGFTISIDKRLASFGQDDDRFKMSDKFSVLTDALTQAHDEAKAELKRKAELKHEIERKKLLDDQHKLRRIAREAHMRRGIGSSDSKYINDKEPASSGLASRREIARRERRKRAERELRMGSMSTESRVKLLARKDGREISDRVAIGVAASAHGNNETDSYDSNLFMHAAGKSTRRGEEQVYEGSLFGAQDAVNDIYRARDSDKYKGLGMETANKEMNSIAKEKRFDDLSSSGPVSFEMEKSDSREEENRNNFDRAEKASGLHIKK</sequence>
<dbReference type="GO" id="GO:0000398">
    <property type="term" value="P:mRNA splicing, via spliceosome"/>
    <property type="evidence" value="ECO:0007669"/>
    <property type="project" value="InterPro"/>
</dbReference>
<keyword evidence="7" id="KW-1185">Reference proteome</keyword>
<dbReference type="Proteomes" id="UP000478008">
    <property type="component" value="Unassembled WGS sequence"/>
</dbReference>
<dbReference type="EMBL" id="CABFWN010000004">
    <property type="protein sequence ID" value="VUG19161.1"/>
    <property type="molecule type" value="Genomic_DNA"/>
</dbReference>
<comment type="subunit">
    <text evidence="3">Associated with the spliceosome.</text>
</comment>
<evidence type="ECO:0000256" key="3">
    <source>
        <dbReference type="RuleBase" id="RU367140"/>
    </source>
</evidence>
<dbReference type="OMA" id="EDQVYDN"/>
<reference evidence="6 7" key="1">
    <citation type="submission" date="2019-07" db="EMBL/GenBank/DDBJ databases">
        <authorList>
            <person name="Friedrich A."/>
            <person name="Schacherer J."/>
        </authorList>
    </citation>
    <scope>NUCLEOTIDE SEQUENCE [LARGE SCALE GENOMIC DNA]</scope>
</reference>
<dbReference type="InterPro" id="IPR004015">
    <property type="entry name" value="SKI-int_prot_SKIP_SNW-dom"/>
</dbReference>
<evidence type="ECO:0000313" key="6">
    <source>
        <dbReference type="EMBL" id="VUG19161.1"/>
    </source>
</evidence>